<name>T1F0Q2_HELRO</name>
<dbReference type="PANTHER" id="PTHR19303:SF71">
    <property type="entry name" value="ZINC FINGER PHD-TYPE DOMAIN-CONTAINING PROTEIN"/>
    <property type="match status" value="1"/>
</dbReference>
<dbReference type="InterPro" id="IPR009057">
    <property type="entry name" value="Homeodomain-like_sf"/>
</dbReference>
<evidence type="ECO:0000259" key="1">
    <source>
        <dbReference type="Pfam" id="PF03184"/>
    </source>
</evidence>
<accession>T1F0Q2</accession>
<dbReference type="EnsemblMetazoa" id="HelroT168555">
    <property type="protein sequence ID" value="HelroP168555"/>
    <property type="gene ID" value="HelroG168555"/>
</dbReference>
<dbReference type="HOGENOM" id="CLU_013929_10_1_1"/>
<feature type="domain" description="HTH psq-type" evidence="2">
    <location>
        <begin position="16"/>
        <end position="49"/>
    </location>
</feature>
<reference evidence="5" key="1">
    <citation type="submission" date="2012-12" db="EMBL/GenBank/DDBJ databases">
        <authorList>
            <person name="Hellsten U."/>
            <person name="Grimwood J."/>
            <person name="Chapman J.A."/>
            <person name="Shapiro H."/>
            <person name="Aerts A."/>
            <person name="Otillar R.P."/>
            <person name="Terry A.Y."/>
            <person name="Boore J.L."/>
            <person name="Simakov O."/>
            <person name="Marletaz F."/>
            <person name="Cho S.-J."/>
            <person name="Edsinger-Gonzales E."/>
            <person name="Havlak P."/>
            <person name="Kuo D.-H."/>
            <person name="Larsson T."/>
            <person name="Lv J."/>
            <person name="Arendt D."/>
            <person name="Savage R."/>
            <person name="Osoegawa K."/>
            <person name="de Jong P."/>
            <person name="Lindberg D.R."/>
            <person name="Seaver E.C."/>
            <person name="Weisblat D.A."/>
            <person name="Putnam N.H."/>
            <person name="Grigoriev I.V."/>
            <person name="Rokhsar D.S."/>
        </authorList>
    </citation>
    <scope>NUCLEOTIDE SEQUENCE</scope>
</reference>
<organism evidence="4 5">
    <name type="scientific">Helobdella robusta</name>
    <name type="common">Californian leech</name>
    <dbReference type="NCBI Taxonomy" id="6412"/>
    <lineage>
        <taxon>Eukaryota</taxon>
        <taxon>Metazoa</taxon>
        <taxon>Spiralia</taxon>
        <taxon>Lophotrochozoa</taxon>
        <taxon>Annelida</taxon>
        <taxon>Clitellata</taxon>
        <taxon>Hirudinea</taxon>
        <taxon>Rhynchobdellida</taxon>
        <taxon>Glossiphoniidae</taxon>
        <taxon>Helobdella</taxon>
    </lineage>
</organism>
<dbReference type="eggNOG" id="KOG3105">
    <property type="taxonomic scope" value="Eukaryota"/>
</dbReference>
<evidence type="ECO:0000259" key="2">
    <source>
        <dbReference type="Pfam" id="PF05225"/>
    </source>
</evidence>
<dbReference type="KEGG" id="hro:HELRODRAFT_168555"/>
<dbReference type="CTD" id="20202402"/>
<dbReference type="OrthoDB" id="6068826at2759"/>
<evidence type="ECO:0000313" key="5">
    <source>
        <dbReference type="Proteomes" id="UP000015101"/>
    </source>
</evidence>
<gene>
    <name evidence="4" type="primary">20202402</name>
    <name evidence="3" type="ORF">HELRODRAFT_168555</name>
</gene>
<dbReference type="GO" id="GO:0003677">
    <property type="term" value="F:DNA binding"/>
    <property type="evidence" value="ECO:0000318"/>
    <property type="project" value="GO_Central"/>
</dbReference>
<dbReference type="InterPro" id="IPR050863">
    <property type="entry name" value="CenT-Element_Derived"/>
</dbReference>
<proteinExistence type="predicted"/>
<dbReference type="Proteomes" id="UP000015101">
    <property type="component" value="Unassembled WGS sequence"/>
</dbReference>
<dbReference type="GeneID" id="20202402"/>
<dbReference type="PANTHER" id="PTHR19303">
    <property type="entry name" value="TRANSPOSON"/>
    <property type="match status" value="1"/>
</dbReference>
<dbReference type="RefSeq" id="XP_009012646.1">
    <property type="nucleotide sequence ID" value="XM_009014398.1"/>
</dbReference>
<evidence type="ECO:0008006" key="6">
    <source>
        <dbReference type="Google" id="ProtNLM"/>
    </source>
</evidence>
<reference evidence="4" key="3">
    <citation type="submission" date="2015-06" db="UniProtKB">
        <authorList>
            <consortium name="EnsemblMetazoa"/>
        </authorList>
    </citation>
    <scope>IDENTIFICATION</scope>
</reference>
<sequence length="480" mass="54632">MPRSYKRKSARGSYGEESLRQALAAIHDGTPVKTAARQYGIPQRTLRRHRDKKVLQPGKLKLGRFELDIPIQYEKELVSLIQNMEKALFGLSIMDVRKLAYDFAEKMDLEHRFSNETKMAGVDWIHGFLRRNNQLSIRQPEATNISRAVGFNQEKVKSFFDIYEELQSLYSFNALTIWNVDETGISTVQKPVKVVATKGTRLVGRMTSGERGQTTTVMCAFNAAGMYIPPMFIFPRKRMVDSLMNEAPPGAIGVCTPSGWTDSECFMRWLNHFTFIVKPSKKDKHLIFLDEHHSHKTLEAVTFCRENGIELITFSPHCTHKMQPLDVSFFKGLKAAYNATADGWMLSNKGRRITFYEIAGLFSTAFLKAATQEKAVHGFECTVTLAQPTPESVKPAQEVDHAKKDPKTTLLKIMGPIKIDNVRIRKRKSEKAALLTSSPYKNLLEKRENSKTMSKRQLIKGSGKEKKKKIVKYYRVILVS</sequence>
<evidence type="ECO:0000313" key="3">
    <source>
        <dbReference type="EMBL" id="ESO09553.1"/>
    </source>
</evidence>
<evidence type="ECO:0000313" key="4">
    <source>
        <dbReference type="EnsemblMetazoa" id="HelroP168555"/>
    </source>
</evidence>
<dbReference type="GO" id="GO:0005634">
    <property type="term" value="C:nucleus"/>
    <property type="evidence" value="ECO:0000318"/>
    <property type="project" value="GO_Central"/>
</dbReference>
<keyword evidence="5" id="KW-1185">Reference proteome</keyword>
<dbReference type="Pfam" id="PF03184">
    <property type="entry name" value="DDE_1"/>
    <property type="match status" value="1"/>
</dbReference>
<dbReference type="InterPro" id="IPR007889">
    <property type="entry name" value="HTH_Psq"/>
</dbReference>
<dbReference type="Pfam" id="PF05225">
    <property type="entry name" value="HTH_psq"/>
    <property type="match status" value="1"/>
</dbReference>
<feature type="domain" description="DDE-1" evidence="1">
    <location>
        <begin position="214"/>
        <end position="351"/>
    </location>
</feature>
<dbReference type="InterPro" id="IPR004875">
    <property type="entry name" value="DDE_SF_endonuclease_dom"/>
</dbReference>
<dbReference type="Gene3D" id="1.10.10.60">
    <property type="entry name" value="Homeodomain-like"/>
    <property type="match status" value="1"/>
</dbReference>
<dbReference type="AlphaFoldDB" id="T1F0Q2"/>
<dbReference type="InParanoid" id="T1F0Q2"/>
<dbReference type="SUPFAM" id="SSF46689">
    <property type="entry name" value="Homeodomain-like"/>
    <property type="match status" value="1"/>
</dbReference>
<protein>
    <recommendedName>
        <fullName evidence="6">HTH psq-type domain-containing protein</fullName>
    </recommendedName>
</protein>
<dbReference type="EMBL" id="KB095959">
    <property type="protein sequence ID" value="ESO09553.1"/>
    <property type="molecule type" value="Genomic_DNA"/>
</dbReference>
<dbReference type="EMBL" id="AMQM01002986">
    <property type="status" value="NOT_ANNOTATED_CDS"/>
    <property type="molecule type" value="Genomic_DNA"/>
</dbReference>
<dbReference type="OMA" id="MAYQMAK"/>
<reference evidence="3 5" key="2">
    <citation type="journal article" date="2013" name="Nature">
        <title>Insights into bilaterian evolution from three spiralian genomes.</title>
        <authorList>
            <person name="Simakov O."/>
            <person name="Marletaz F."/>
            <person name="Cho S.J."/>
            <person name="Edsinger-Gonzales E."/>
            <person name="Havlak P."/>
            <person name="Hellsten U."/>
            <person name="Kuo D.H."/>
            <person name="Larsson T."/>
            <person name="Lv J."/>
            <person name="Arendt D."/>
            <person name="Savage R."/>
            <person name="Osoegawa K."/>
            <person name="de Jong P."/>
            <person name="Grimwood J."/>
            <person name="Chapman J.A."/>
            <person name="Shapiro H."/>
            <person name="Aerts A."/>
            <person name="Otillar R.P."/>
            <person name="Terry A.Y."/>
            <person name="Boore J.L."/>
            <person name="Grigoriev I.V."/>
            <person name="Lindberg D.R."/>
            <person name="Seaver E.C."/>
            <person name="Weisblat D.A."/>
            <person name="Putnam N.H."/>
            <person name="Rokhsar D.S."/>
        </authorList>
    </citation>
    <scope>NUCLEOTIDE SEQUENCE</scope>
</reference>